<dbReference type="Proteomes" id="UP001201020">
    <property type="component" value="Chromosome"/>
</dbReference>
<name>A0A9Y1BMC6_9ARCH</name>
<feature type="transmembrane region" description="Helical" evidence="1">
    <location>
        <begin position="9"/>
        <end position="29"/>
    </location>
</feature>
<sequence>MKLKKFNTIWPKVGGFFAIVIIFIVIFLWKNCSLTNKLSLLYWLNLAVLMLHEFEEYVFPGGFKQFINYKTVFAVEDSSGFEPINDVVVVVINLGVWAIFVFAALISSIAPWLGFAMIIFNVVNIVGHLLVFQKKVKGYNSGAVTAFLMICSNCILLLPLKI</sequence>
<dbReference type="AlphaFoldDB" id="A0A9Y1BMC6"/>
<feature type="transmembrane region" description="Helical" evidence="1">
    <location>
        <begin position="41"/>
        <end position="59"/>
    </location>
</feature>
<accession>A0A9Y1BMC6</accession>
<keyword evidence="1" id="KW-1133">Transmembrane helix</keyword>
<gene>
    <name evidence="2" type="ORF">K9W45_02975</name>
</gene>
<dbReference type="Pfam" id="PF13787">
    <property type="entry name" value="HXXEE"/>
    <property type="match status" value="1"/>
</dbReference>
<proteinExistence type="predicted"/>
<keyword evidence="1" id="KW-0472">Membrane</keyword>
<feature type="transmembrane region" description="Helical" evidence="1">
    <location>
        <begin position="139"/>
        <end position="160"/>
    </location>
</feature>
<keyword evidence="1" id="KW-0812">Transmembrane</keyword>
<evidence type="ECO:0000256" key="1">
    <source>
        <dbReference type="SAM" id="Phobius"/>
    </source>
</evidence>
<feature type="transmembrane region" description="Helical" evidence="1">
    <location>
        <begin position="87"/>
        <end position="106"/>
    </location>
</feature>
<dbReference type="EMBL" id="CP084166">
    <property type="protein sequence ID" value="UJG41432.1"/>
    <property type="molecule type" value="Genomic_DNA"/>
</dbReference>
<reference evidence="2" key="1">
    <citation type="journal article" date="2022" name="Nat. Microbiol.">
        <title>Unique mobile elements and scalable gene flow at the prokaryote-eukaryote boundary revealed by circularized Asgard archaea genomes.</title>
        <authorList>
            <person name="Wu F."/>
            <person name="Speth D.R."/>
            <person name="Philosof A."/>
            <person name="Cremiere A."/>
            <person name="Narayanan A."/>
            <person name="Barco R.A."/>
            <person name="Connon S.A."/>
            <person name="Amend J.P."/>
            <person name="Antoshechkin I.A."/>
            <person name="Orphan V.J."/>
        </authorList>
    </citation>
    <scope>NUCLEOTIDE SEQUENCE</scope>
    <source>
        <strain evidence="2">PM71</strain>
    </source>
</reference>
<feature type="transmembrane region" description="Helical" evidence="1">
    <location>
        <begin position="112"/>
        <end position="132"/>
    </location>
</feature>
<evidence type="ECO:0000313" key="2">
    <source>
        <dbReference type="EMBL" id="UJG41432.1"/>
    </source>
</evidence>
<protein>
    <submittedName>
        <fullName evidence="2">HXXEE domain-containing protein</fullName>
    </submittedName>
</protein>
<dbReference type="InterPro" id="IPR025671">
    <property type="entry name" value="HXXEE"/>
</dbReference>
<organism evidence="2">
    <name type="scientific">Candidatus Heimdallarchaeum aukensis</name>
    <dbReference type="NCBI Taxonomy" id="2876573"/>
    <lineage>
        <taxon>Archaea</taxon>
        <taxon>Promethearchaeati</taxon>
        <taxon>Candidatus Heimdallarchaeota</taxon>
        <taxon>Candidatus Heimdallarchaeia (ex Rinke et al. 2021) (nom. nud.)</taxon>
        <taxon>Candidatus Heimdallarchaeales</taxon>
        <taxon>Candidatus Heimdallarchaeaceae</taxon>
        <taxon>Candidatus Heimdallarchaeum</taxon>
    </lineage>
</organism>